<dbReference type="RefSeq" id="WP_090271184.1">
    <property type="nucleotide sequence ID" value="NZ_FOEP01000018.1"/>
</dbReference>
<protein>
    <submittedName>
        <fullName evidence="1">Uncharacterized protein</fullName>
    </submittedName>
</protein>
<accession>A0A1H9KG58</accession>
<name>A0A1H9KG58_9RHOB</name>
<dbReference type="Proteomes" id="UP000198634">
    <property type="component" value="Unassembled WGS sequence"/>
</dbReference>
<dbReference type="STRING" id="657014.SAMN04488092_11865"/>
<sequence>MSTIERKGSGFIVPADLLASAFGLSEAAVRQGMRTNRITSQSETGVGEDDGRWRLTFFYQERAVRFVVNGHGQVLKRAGFPVRRRTAQGTPATTGS</sequence>
<dbReference type="Pfam" id="PF20132">
    <property type="entry name" value="DUF6522"/>
    <property type="match status" value="1"/>
</dbReference>
<gene>
    <name evidence="1" type="ORF">SAMN04488092_11865</name>
</gene>
<dbReference type="OrthoDB" id="8238457at2"/>
<proteinExistence type="predicted"/>
<evidence type="ECO:0000313" key="2">
    <source>
        <dbReference type="Proteomes" id="UP000198634"/>
    </source>
</evidence>
<evidence type="ECO:0000313" key="1">
    <source>
        <dbReference type="EMBL" id="SEQ98102.1"/>
    </source>
</evidence>
<dbReference type="AlphaFoldDB" id="A0A1H9KG58"/>
<organism evidence="1 2">
    <name type="scientific">Thalassovita taeanensis</name>
    <dbReference type="NCBI Taxonomy" id="657014"/>
    <lineage>
        <taxon>Bacteria</taxon>
        <taxon>Pseudomonadati</taxon>
        <taxon>Pseudomonadota</taxon>
        <taxon>Alphaproteobacteria</taxon>
        <taxon>Rhodobacterales</taxon>
        <taxon>Roseobacteraceae</taxon>
        <taxon>Thalassovita</taxon>
    </lineage>
</organism>
<dbReference type="EMBL" id="FOEP01000018">
    <property type="protein sequence ID" value="SEQ98102.1"/>
    <property type="molecule type" value="Genomic_DNA"/>
</dbReference>
<reference evidence="1 2" key="1">
    <citation type="submission" date="2016-10" db="EMBL/GenBank/DDBJ databases">
        <authorList>
            <person name="de Groot N.N."/>
        </authorList>
    </citation>
    <scope>NUCLEOTIDE SEQUENCE [LARGE SCALE GENOMIC DNA]</scope>
    <source>
        <strain evidence="1 2">DSM 22007</strain>
    </source>
</reference>
<keyword evidence="2" id="KW-1185">Reference proteome</keyword>
<dbReference type="InterPro" id="IPR045389">
    <property type="entry name" value="DUF6522"/>
</dbReference>